<dbReference type="eggNOG" id="COG3631">
    <property type="taxonomic scope" value="Bacteria"/>
</dbReference>
<reference evidence="4" key="1">
    <citation type="journal article" date="2011" name="MBio">
        <title>Novel metabolic attributes of the genus Cyanothece, comprising a group of unicellular nitrogen-fixing Cyanobacteria.</title>
        <authorList>
            <person name="Bandyopadhyay A."/>
            <person name="Elvitigala T."/>
            <person name="Welsh E."/>
            <person name="Stockel J."/>
            <person name="Liberton M."/>
            <person name="Min H."/>
            <person name="Sherman L.A."/>
            <person name="Pakrasi H.B."/>
        </authorList>
    </citation>
    <scope>NUCLEOTIDE SEQUENCE [LARGE SCALE GENOMIC DNA]</scope>
    <source>
        <strain evidence="4">PCC 7822</strain>
    </source>
</reference>
<dbReference type="GO" id="GO:0030089">
    <property type="term" value="C:phycobilisome"/>
    <property type="evidence" value="ECO:0007669"/>
    <property type="project" value="UniProtKB-UniRule"/>
</dbReference>
<organism evidence="3 4">
    <name type="scientific">Gloeothece verrucosa (strain PCC 7822)</name>
    <name type="common">Cyanothece sp. (strain PCC 7822)</name>
    <dbReference type="NCBI Taxonomy" id="497965"/>
    <lineage>
        <taxon>Bacteria</taxon>
        <taxon>Bacillati</taxon>
        <taxon>Cyanobacteriota</taxon>
        <taxon>Cyanophyceae</taxon>
        <taxon>Oscillatoriophycideae</taxon>
        <taxon>Chroococcales</taxon>
        <taxon>Aphanothecaceae</taxon>
        <taxon>Gloeothece</taxon>
        <taxon>Gloeothece verrucosa</taxon>
    </lineage>
</organism>
<dbReference type="Gene3D" id="1.10.2090.10">
    <property type="entry name" value="Orange carotenoid-binding protein, N-terminal domain"/>
    <property type="match status" value="1"/>
</dbReference>
<dbReference type="SUPFAM" id="SSF81930">
    <property type="entry name" value="Orange carotenoid protein, N-terminal domain"/>
    <property type="match status" value="1"/>
</dbReference>
<dbReference type="HOGENOM" id="CLU_075069_2_0_3"/>
<dbReference type="InterPro" id="IPR036917">
    <property type="entry name" value="Orange_carotenoid-bd_N_sf"/>
</dbReference>
<evidence type="ECO:0000259" key="2">
    <source>
        <dbReference type="PROSITE" id="PS51773"/>
    </source>
</evidence>
<dbReference type="EMBL" id="CP002198">
    <property type="protein sequence ID" value="ADN12638.1"/>
    <property type="molecule type" value="Genomic_DNA"/>
</dbReference>
<evidence type="ECO:0000313" key="4">
    <source>
        <dbReference type="Proteomes" id="UP000008206"/>
    </source>
</evidence>
<keyword evidence="1" id="KW-0793">Thylakoid</keyword>
<gene>
    <name evidence="3" type="ordered locus">Cyan7822_0602</name>
</gene>
<dbReference type="Proteomes" id="UP000008206">
    <property type="component" value="Chromosome"/>
</dbReference>
<keyword evidence="1" id="KW-0157">Chromophore</keyword>
<dbReference type="RefSeq" id="WP_013320748.1">
    <property type="nucleotide sequence ID" value="NC_014501.1"/>
</dbReference>
<dbReference type="GO" id="GO:0031404">
    <property type="term" value="F:chloride ion binding"/>
    <property type="evidence" value="ECO:0007669"/>
    <property type="project" value="InterPro"/>
</dbReference>
<name>E0U9E6_GLOV7</name>
<evidence type="ECO:0000256" key="1">
    <source>
        <dbReference type="PROSITE-ProRule" id="PRU01109"/>
    </source>
</evidence>
<dbReference type="Pfam" id="PF09150">
    <property type="entry name" value="Carot_N"/>
    <property type="match status" value="1"/>
</dbReference>
<comment type="similarity">
    <text evidence="1">Belongs to the orange carotenoid-binding protein family.</text>
</comment>
<feature type="domain" description="OCP N-terminal" evidence="2">
    <location>
        <begin position="5"/>
        <end position="158"/>
    </location>
</feature>
<keyword evidence="1" id="KW-0042">Antenna complex</keyword>
<protein>
    <submittedName>
        <fullName evidence="3">Orange carotenoid protein</fullName>
    </submittedName>
</protein>
<proteinExistence type="inferred from homology"/>
<dbReference type="KEGG" id="cyj:Cyan7822_0602"/>
<dbReference type="InterPro" id="IPR015233">
    <property type="entry name" value="Orange_carotenoid-bd_N"/>
</dbReference>
<keyword evidence="1" id="KW-0472">Membrane</keyword>
<dbReference type="GO" id="GO:0016037">
    <property type="term" value="P:light absorption"/>
    <property type="evidence" value="ECO:0007669"/>
    <property type="project" value="UniProtKB-UniRule"/>
</dbReference>
<keyword evidence="4" id="KW-1185">Reference proteome</keyword>
<dbReference type="STRING" id="497965.Cyan7822_0602"/>
<keyword evidence="1" id="KW-0605">Phycobilisome</keyword>
<sequence>MVQFQANTDKVVNEFTQFSIDDQLALLWFVYEKMGQGVTPAAPDASTASPGIAEGLFNQVKEKPQEEQLQIMRDIARGNSTEMSRQYGSLSATTKLDFWYLLAQGMDQGTIIPMPENYQVSQQGNDWLKALEGLEFQQQITVLRSIASNMGAEPASGAAI</sequence>
<accession>E0U9E6</accession>
<dbReference type="OrthoDB" id="511607at2"/>
<dbReference type="PROSITE" id="PS51773">
    <property type="entry name" value="OCP_N"/>
    <property type="match status" value="1"/>
</dbReference>
<dbReference type="AlphaFoldDB" id="E0U9E6"/>
<evidence type="ECO:0000313" key="3">
    <source>
        <dbReference type="EMBL" id="ADN12638.1"/>
    </source>
</evidence>